<dbReference type="PANTHER" id="PTHR14207:SF0">
    <property type="entry name" value="3-BETA-HYDROXYSTEROID-DELTA(8),DELTA(7)-ISOMERASE"/>
    <property type="match status" value="1"/>
</dbReference>
<keyword evidence="9 13" id="KW-0472">Membrane</keyword>
<proteinExistence type="inferred from homology"/>
<dbReference type="Pfam" id="PF05241">
    <property type="entry name" value="EBP"/>
    <property type="match status" value="1"/>
</dbReference>
<accession>A0A167X7C0</accession>
<sequence length="256" mass="29050">MAADAPMHPYYPLSASIPAYVANESSVLRLVTTFVVLVGLVAGLAYWSAIRTPSSLRPIDKFAVVWFAVCYFLYHRSEIPRLQTVFAQLWKEYALSDSRYLTLDVFTVCVEGITVFAWGPLSWLTYFGIVNNSPSRHITQAIVCTAHLYGVALYYATNWAERQISGTLYSRPEFLYYWVYYIGLNAPWAVVPFGMPFTLLFPSFLAPPSPFTLHEVAHRFFVGVVGTAVLLFDSYRQTAKAFRALHEQQSTRPKLQ</sequence>
<feature type="transmembrane region" description="Helical" evidence="14">
    <location>
        <begin position="100"/>
        <end position="118"/>
    </location>
</feature>
<name>A0A167X7C0_9HYPO</name>
<reference evidence="16 17" key="1">
    <citation type="journal article" date="2016" name="Genome Biol. Evol.">
        <title>Divergent and convergent evolution of fungal pathogenicity.</title>
        <authorList>
            <person name="Shang Y."/>
            <person name="Xiao G."/>
            <person name="Zheng P."/>
            <person name="Cen K."/>
            <person name="Zhan S."/>
            <person name="Wang C."/>
        </authorList>
    </citation>
    <scope>NUCLEOTIDE SEQUENCE [LARGE SCALE GENOMIC DNA]</scope>
    <source>
        <strain evidence="16 17">RCEF 2490</strain>
    </source>
</reference>
<dbReference type="STRING" id="1081109.A0A167X7C0"/>
<evidence type="ECO:0000256" key="10">
    <source>
        <dbReference type="ARBA" id="ARBA00023166"/>
    </source>
</evidence>
<evidence type="ECO:0000256" key="14">
    <source>
        <dbReference type="SAM" id="Phobius"/>
    </source>
</evidence>
<dbReference type="PROSITE" id="PS51751">
    <property type="entry name" value="EXPERA"/>
    <property type="match status" value="1"/>
</dbReference>
<feature type="transmembrane region" description="Helical" evidence="14">
    <location>
        <begin position="27"/>
        <end position="49"/>
    </location>
</feature>
<dbReference type="AlphaFoldDB" id="A0A167X7C0"/>
<keyword evidence="12" id="KW-0413">Isomerase</keyword>
<dbReference type="GO" id="GO:0000247">
    <property type="term" value="F:C-8 sterol isomerase activity"/>
    <property type="evidence" value="ECO:0007669"/>
    <property type="project" value="TreeGrafter"/>
</dbReference>
<comment type="caution">
    <text evidence="16">The sequence shown here is derived from an EMBL/GenBank/DDBJ whole genome shotgun (WGS) entry which is preliminary data.</text>
</comment>
<evidence type="ECO:0000256" key="7">
    <source>
        <dbReference type="ARBA" id="ARBA00023011"/>
    </source>
</evidence>
<evidence type="ECO:0000256" key="8">
    <source>
        <dbReference type="ARBA" id="ARBA00023098"/>
    </source>
</evidence>
<keyword evidence="10" id="KW-1207">Sterol metabolism</keyword>
<dbReference type="InterPro" id="IPR007905">
    <property type="entry name" value="EBP"/>
</dbReference>
<keyword evidence="17" id="KW-1185">Reference proteome</keyword>
<comment type="subcellular location">
    <subcellularLocation>
        <location evidence="1">Membrane</location>
        <topology evidence="1">Multi-pass membrane protein</topology>
    </subcellularLocation>
</comment>
<gene>
    <name evidence="16" type="ORF">AAL_07612</name>
</gene>
<dbReference type="GO" id="GO:0047750">
    <property type="term" value="F:cholestenol delta-isomerase activity"/>
    <property type="evidence" value="ECO:0007669"/>
    <property type="project" value="InterPro"/>
</dbReference>
<comment type="similarity">
    <text evidence="2">Belongs to the EBP family.</text>
</comment>
<keyword evidence="7" id="KW-0756">Sterol biosynthesis</keyword>
<keyword evidence="5" id="KW-0752">Steroid biosynthesis</keyword>
<evidence type="ECO:0000313" key="17">
    <source>
        <dbReference type="Proteomes" id="UP000078544"/>
    </source>
</evidence>
<keyword evidence="3" id="KW-0444">Lipid biosynthesis</keyword>
<keyword evidence="6 13" id="KW-1133">Transmembrane helix</keyword>
<feature type="transmembrane region" description="Helical" evidence="14">
    <location>
        <begin position="138"/>
        <end position="157"/>
    </location>
</feature>
<dbReference type="EMBL" id="AZGY01000024">
    <property type="protein sequence ID" value="KZZ89719.1"/>
    <property type="molecule type" value="Genomic_DNA"/>
</dbReference>
<dbReference type="Proteomes" id="UP000078544">
    <property type="component" value="Unassembled WGS sequence"/>
</dbReference>
<evidence type="ECO:0000259" key="15">
    <source>
        <dbReference type="PROSITE" id="PS51751"/>
    </source>
</evidence>
<feature type="transmembrane region" description="Helical" evidence="14">
    <location>
        <begin position="216"/>
        <end position="235"/>
    </location>
</feature>
<evidence type="ECO:0000256" key="3">
    <source>
        <dbReference type="ARBA" id="ARBA00022516"/>
    </source>
</evidence>
<dbReference type="PANTHER" id="PTHR14207">
    <property type="entry name" value="STEROL ISOMERASE"/>
    <property type="match status" value="1"/>
</dbReference>
<keyword evidence="11" id="KW-0753">Steroid metabolism</keyword>
<evidence type="ECO:0000256" key="4">
    <source>
        <dbReference type="ARBA" id="ARBA00022692"/>
    </source>
</evidence>
<keyword evidence="4 13" id="KW-0812">Transmembrane</keyword>
<evidence type="ECO:0000256" key="5">
    <source>
        <dbReference type="ARBA" id="ARBA00022955"/>
    </source>
</evidence>
<feature type="domain" description="EXPERA" evidence="15">
    <location>
        <begin position="59"/>
        <end position="196"/>
    </location>
</feature>
<evidence type="ECO:0000256" key="6">
    <source>
        <dbReference type="ARBA" id="ARBA00022989"/>
    </source>
</evidence>
<organism evidence="16 17">
    <name type="scientific">Moelleriella libera RCEF 2490</name>
    <dbReference type="NCBI Taxonomy" id="1081109"/>
    <lineage>
        <taxon>Eukaryota</taxon>
        <taxon>Fungi</taxon>
        <taxon>Dikarya</taxon>
        <taxon>Ascomycota</taxon>
        <taxon>Pezizomycotina</taxon>
        <taxon>Sordariomycetes</taxon>
        <taxon>Hypocreomycetidae</taxon>
        <taxon>Hypocreales</taxon>
        <taxon>Clavicipitaceae</taxon>
        <taxon>Moelleriella</taxon>
    </lineage>
</organism>
<evidence type="ECO:0000256" key="1">
    <source>
        <dbReference type="ARBA" id="ARBA00004141"/>
    </source>
</evidence>
<dbReference type="GO" id="GO:0016126">
    <property type="term" value="P:sterol biosynthetic process"/>
    <property type="evidence" value="ECO:0007669"/>
    <property type="project" value="UniProtKB-KW"/>
</dbReference>
<evidence type="ECO:0000256" key="11">
    <source>
        <dbReference type="ARBA" id="ARBA00023221"/>
    </source>
</evidence>
<dbReference type="OrthoDB" id="58557at2759"/>
<protein>
    <submittedName>
        <fullName evidence="16">Emopamil binding protein</fullName>
    </submittedName>
</protein>
<feature type="transmembrane region" description="Helical" evidence="14">
    <location>
        <begin position="178"/>
        <end position="204"/>
    </location>
</feature>
<dbReference type="GO" id="GO:0016020">
    <property type="term" value="C:membrane"/>
    <property type="evidence" value="ECO:0007669"/>
    <property type="project" value="UniProtKB-SubCell"/>
</dbReference>
<evidence type="ECO:0000256" key="2">
    <source>
        <dbReference type="ARBA" id="ARBA00008337"/>
    </source>
</evidence>
<dbReference type="GO" id="GO:0005783">
    <property type="term" value="C:endoplasmic reticulum"/>
    <property type="evidence" value="ECO:0007669"/>
    <property type="project" value="TreeGrafter"/>
</dbReference>
<keyword evidence="8" id="KW-0443">Lipid metabolism</keyword>
<dbReference type="GO" id="GO:0004769">
    <property type="term" value="F:steroid Delta-isomerase activity"/>
    <property type="evidence" value="ECO:0007669"/>
    <property type="project" value="TreeGrafter"/>
</dbReference>
<evidence type="ECO:0000256" key="12">
    <source>
        <dbReference type="ARBA" id="ARBA00023235"/>
    </source>
</evidence>
<evidence type="ECO:0000313" key="16">
    <source>
        <dbReference type="EMBL" id="KZZ89719.1"/>
    </source>
</evidence>
<dbReference type="InterPro" id="IPR033118">
    <property type="entry name" value="EXPERA"/>
</dbReference>
<evidence type="ECO:0000256" key="13">
    <source>
        <dbReference type="PROSITE-ProRule" id="PRU01087"/>
    </source>
</evidence>
<evidence type="ECO:0000256" key="9">
    <source>
        <dbReference type="ARBA" id="ARBA00023136"/>
    </source>
</evidence>